<keyword evidence="1" id="KW-0175">Coiled coil</keyword>
<organism evidence="2 3">
    <name type="scientific">Glossina morsitans morsitans</name>
    <name type="common">Savannah tsetse fly</name>
    <dbReference type="NCBI Taxonomy" id="37546"/>
    <lineage>
        <taxon>Eukaryota</taxon>
        <taxon>Metazoa</taxon>
        <taxon>Ecdysozoa</taxon>
        <taxon>Arthropoda</taxon>
        <taxon>Hexapoda</taxon>
        <taxon>Insecta</taxon>
        <taxon>Pterygota</taxon>
        <taxon>Neoptera</taxon>
        <taxon>Endopterygota</taxon>
        <taxon>Diptera</taxon>
        <taxon>Brachycera</taxon>
        <taxon>Muscomorpha</taxon>
        <taxon>Hippoboscoidea</taxon>
        <taxon>Glossinidae</taxon>
        <taxon>Glossina</taxon>
    </lineage>
</organism>
<evidence type="ECO:0000256" key="1">
    <source>
        <dbReference type="SAM" id="Coils"/>
    </source>
</evidence>
<dbReference type="Gene3D" id="6.10.140.910">
    <property type="match status" value="1"/>
</dbReference>
<dbReference type="AlphaFoldDB" id="A0A1B0GE22"/>
<evidence type="ECO:0000313" key="2">
    <source>
        <dbReference type="EnsemblMetazoa" id="GMOY011546-PA"/>
    </source>
</evidence>
<reference evidence="2" key="1">
    <citation type="submission" date="2020-05" db="UniProtKB">
        <authorList>
            <consortium name="EnsemblMetazoa"/>
        </authorList>
    </citation>
    <scope>IDENTIFICATION</scope>
    <source>
        <strain evidence="2">Yale</strain>
    </source>
</reference>
<dbReference type="Proteomes" id="UP000092444">
    <property type="component" value="Unassembled WGS sequence"/>
</dbReference>
<dbReference type="VEuPathDB" id="VectorBase:GMOY011546"/>
<accession>A0A1B0GE22</accession>
<protein>
    <submittedName>
        <fullName evidence="2">Uncharacterized protein</fullName>
    </submittedName>
</protein>
<dbReference type="STRING" id="37546.A0A1B0GE22"/>
<evidence type="ECO:0000313" key="3">
    <source>
        <dbReference type="Proteomes" id="UP000092444"/>
    </source>
</evidence>
<name>A0A1B0GE22_GLOMM</name>
<dbReference type="EnsemblMetazoa" id="GMOY011546-RA">
    <property type="protein sequence ID" value="GMOY011546-PA"/>
    <property type="gene ID" value="GMOY011546"/>
</dbReference>
<dbReference type="EMBL" id="CCAG010012081">
    <property type="status" value="NOT_ANNOTATED_CDS"/>
    <property type="molecule type" value="Genomic_DNA"/>
</dbReference>
<feature type="coiled-coil region" evidence="1">
    <location>
        <begin position="7"/>
        <end position="90"/>
    </location>
</feature>
<proteinExistence type="predicted"/>
<keyword evidence="3" id="KW-1185">Reference proteome</keyword>
<sequence>MISGQKYDELRRLKDNVTRERDNLRSDIVKLNNQIADLKRTIVIQINNIDNLHLDIKKLNIKLDEAKVNVSKAEKERGEMAQEMETLHEKIEYFQGSLRI</sequence>